<organism evidence="4 5">
    <name type="scientific">Thalassobacterium sedimentorum</name>
    <dbReference type="NCBI Taxonomy" id="3041258"/>
    <lineage>
        <taxon>Bacteria</taxon>
        <taxon>Pseudomonadati</taxon>
        <taxon>Verrucomicrobiota</taxon>
        <taxon>Opitutia</taxon>
        <taxon>Puniceicoccales</taxon>
        <taxon>Coraliomargaritaceae</taxon>
        <taxon>Thalassobacterium</taxon>
    </lineage>
</organism>
<dbReference type="SUPFAM" id="SSF53901">
    <property type="entry name" value="Thiolase-like"/>
    <property type="match status" value="2"/>
</dbReference>
<protein>
    <submittedName>
        <fullName evidence="4">3-oxoacyl-[acyl-carrier-protein] synthase III C-terminal domain-containing protein</fullName>
    </submittedName>
</protein>
<comment type="caution">
    <text evidence="4">The sequence shown here is derived from an EMBL/GenBank/DDBJ whole genome shotgun (WGS) entry which is preliminary data.</text>
</comment>
<accession>A0ABU1AHM7</accession>
<evidence type="ECO:0000313" key="5">
    <source>
        <dbReference type="Proteomes" id="UP001243717"/>
    </source>
</evidence>
<keyword evidence="1" id="KW-0808">Transferase</keyword>
<dbReference type="Gene3D" id="3.40.47.10">
    <property type="match status" value="2"/>
</dbReference>
<dbReference type="InterPro" id="IPR013747">
    <property type="entry name" value="ACP_syn_III_C"/>
</dbReference>
<evidence type="ECO:0000313" key="4">
    <source>
        <dbReference type="EMBL" id="MDQ8194280.1"/>
    </source>
</evidence>
<dbReference type="PANTHER" id="PTHR11877">
    <property type="entry name" value="HYDROXYMETHYLGLUTARYL-COA SYNTHASE"/>
    <property type="match status" value="1"/>
</dbReference>
<gene>
    <name evidence="4" type="ORF">QEH59_07580</name>
</gene>
<dbReference type="PIRSF" id="PIRSF000451">
    <property type="entry name" value="PKS_III"/>
    <property type="match status" value="1"/>
</dbReference>
<dbReference type="InterPro" id="IPR016039">
    <property type="entry name" value="Thiolase-like"/>
</dbReference>
<evidence type="ECO:0000259" key="2">
    <source>
        <dbReference type="Pfam" id="PF08392"/>
    </source>
</evidence>
<evidence type="ECO:0000256" key="1">
    <source>
        <dbReference type="ARBA" id="ARBA00022679"/>
    </source>
</evidence>
<proteinExistence type="predicted"/>
<dbReference type="Pfam" id="PF08541">
    <property type="entry name" value="ACP_syn_III_C"/>
    <property type="match status" value="1"/>
</dbReference>
<feature type="domain" description="Beta-ketoacyl-[acyl-carrier-protein] synthase III C-terminal" evidence="3">
    <location>
        <begin position="260"/>
        <end position="338"/>
    </location>
</feature>
<sequence length="345" mass="37092">MYLQSISHAVPPQSLTQSECWDILQNSDVIDTLKPRSQSILEKVLKGDSGIHKRHFATERVEDLFSLNAQTLNQNFEIEAPKLSVAALSDALLKADVEADALDALFICTCTGYLCPGLTSYVAEQMGISNRAFLQDIVGLGCGAAIPSLRSAQGFLAANPDATVACIAVEICSAAFYLDDDPGVLISASLFGDAAAATIWSGTNKGQQYKIDQFNTLHHPEQRELLRFTNSAGKLKNKLHRSVPKIAAHAVKKLYRQIDIKEPHAIAAHVGGRDVLDSLESTLTIPTLQASRSALADYGNTSSPSVLIAAQRILENTAPRSARIWLTSFGAGFAAHSCQLSNSTT</sequence>
<name>A0ABU1AHM7_9BACT</name>
<reference evidence="4 5" key="1">
    <citation type="submission" date="2023-04" db="EMBL/GenBank/DDBJ databases">
        <title>A novel bacteria isolated from coastal sediment.</title>
        <authorList>
            <person name="Liu X.-J."/>
            <person name="Du Z.-J."/>
        </authorList>
    </citation>
    <scope>NUCLEOTIDE SEQUENCE [LARGE SCALE GENOMIC DNA]</scope>
    <source>
        <strain evidence="4 5">SDUM461004</strain>
    </source>
</reference>
<dbReference type="RefSeq" id="WP_308984760.1">
    <property type="nucleotide sequence ID" value="NZ_JARXIC010000009.1"/>
</dbReference>
<evidence type="ECO:0000259" key="3">
    <source>
        <dbReference type="Pfam" id="PF08541"/>
    </source>
</evidence>
<dbReference type="InterPro" id="IPR013601">
    <property type="entry name" value="FAE1_typ3_polyketide_synth"/>
</dbReference>
<dbReference type="InterPro" id="IPR011141">
    <property type="entry name" value="Polyketide_synthase_type-III"/>
</dbReference>
<feature type="domain" description="FAE" evidence="2">
    <location>
        <begin position="23"/>
        <end position="252"/>
    </location>
</feature>
<dbReference type="EMBL" id="JARXIC010000009">
    <property type="protein sequence ID" value="MDQ8194280.1"/>
    <property type="molecule type" value="Genomic_DNA"/>
</dbReference>
<keyword evidence="5" id="KW-1185">Reference proteome</keyword>
<dbReference type="Proteomes" id="UP001243717">
    <property type="component" value="Unassembled WGS sequence"/>
</dbReference>
<dbReference type="PANTHER" id="PTHR11877:SF46">
    <property type="entry name" value="TYPE III POLYKETIDE SYNTHASE A"/>
    <property type="match status" value="1"/>
</dbReference>
<dbReference type="Pfam" id="PF08392">
    <property type="entry name" value="FAE1_CUT1_RppA"/>
    <property type="match status" value="1"/>
</dbReference>